<feature type="domain" description="Amine oxidase" evidence="1">
    <location>
        <begin position="1"/>
        <end position="397"/>
    </location>
</feature>
<dbReference type="SUPFAM" id="SSF51905">
    <property type="entry name" value="FAD/NAD(P)-binding domain"/>
    <property type="match status" value="1"/>
</dbReference>
<sequence>MAGLRCAVELQGAGVEVCLLEAGDGVGGRVRTDELEGFKLDRGFQVLLTAYSELPGAFDLEALDLRAFKPGALVRREGRFRRITDPFREPSAVVSALLRGLGSTADKLRVAALRHSCLRGTVDELFARPEATALEALRARGFGAELIDGFFRPFLGGILLDRDLGSSSRMFEFVFRMLSVGDAAVPAAGMGALSGQLAARLTEGSLRLNARVRAVERGVVILDDGERIEADAVVVATDGPSAAQLLGEVADPGSRAVTCVYFDAPQSPVGEPLLVLGGDAGALVNNFAVLSDVAPSYAPPGRHLLAATVLGAHDQAAIVAPVVDELRQWYGESVDGWRHLRTYCIRHAQPAQPPGRLQPLDRPARTAGGAFVAGDHRTHASIEGALRSGRRVAEAVLAELGAPVGPRP</sequence>
<dbReference type="EMBL" id="CP036287">
    <property type="protein sequence ID" value="QDU65620.1"/>
    <property type="molecule type" value="Genomic_DNA"/>
</dbReference>
<evidence type="ECO:0000259" key="1">
    <source>
        <dbReference type="Pfam" id="PF01593"/>
    </source>
</evidence>
<dbReference type="InterPro" id="IPR002937">
    <property type="entry name" value="Amino_oxidase"/>
</dbReference>
<dbReference type="Pfam" id="PF01593">
    <property type="entry name" value="Amino_oxidase"/>
    <property type="match status" value="1"/>
</dbReference>
<dbReference type="Gene3D" id="3.50.50.60">
    <property type="entry name" value="FAD/NAD(P)-binding domain"/>
    <property type="match status" value="1"/>
</dbReference>
<dbReference type="Proteomes" id="UP000316921">
    <property type="component" value="Chromosome"/>
</dbReference>
<dbReference type="PANTHER" id="PTHR42841">
    <property type="entry name" value="AMINE OXIDASE"/>
    <property type="match status" value="1"/>
</dbReference>
<proteinExistence type="predicted"/>
<evidence type="ECO:0000313" key="3">
    <source>
        <dbReference type="Proteomes" id="UP000316921"/>
    </source>
</evidence>
<protein>
    <submittedName>
        <fullName evidence="2">Protoporphyrinogen oxidase</fullName>
    </submittedName>
</protein>
<name>A0A518BF58_9BACT</name>
<gene>
    <name evidence="2" type="ORF">Pla133_06850</name>
</gene>
<reference evidence="2 3" key="1">
    <citation type="submission" date="2019-02" db="EMBL/GenBank/DDBJ databases">
        <title>Deep-cultivation of Planctomycetes and their phenomic and genomic characterization uncovers novel biology.</title>
        <authorList>
            <person name="Wiegand S."/>
            <person name="Jogler M."/>
            <person name="Boedeker C."/>
            <person name="Pinto D."/>
            <person name="Vollmers J."/>
            <person name="Rivas-Marin E."/>
            <person name="Kohn T."/>
            <person name="Peeters S.H."/>
            <person name="Heuer A."/>
            <person name="Rast P."/>
            <person name="Oberbeckmann S."/>
            <person name="Bunk B."/>
            <person name="Jeske O."/>
            <person name="Meyerdierks A."/>
            <person name="Storesund J.E."/>
            <person name="Kallscheuer N."/>
            <person name="Luecker S."/>
            <person name="Lage O.M."/>
            <person name="Pohl T."/>
            <person name="Merkel B.J."/>
            <person name="Hornburger P."/>
            <person name="Mueller R.-W."/>
            <person name="Bruemmer F."/>
            <person name="Labrenz M."/>
            <person name="Spormann A.M."/>
            <person name="Op den Camp H."/>
            <person name="Overmann J."/>
            <person name="Amann R."/>
            <person name="Jetten M.S.M."/>
            <person name="Mascher T."/>
            <person name="Medema M.H."/>
            <person name="Devos D.P."/>
            <person name="Kaster A.-K."/>
            <person name="Ovreas L."/>
            <person name="Rohde M."/>
            <person name="Galperin M.Y."/>
            <person name="Jogler C."/>
        </authorList>
    </citation>
    <scope>NUCLEOTIDE SEQUENCE [LARGE SCALE GENOMIC DNA]</scope>
    <source>
        <strain evidence="2 3">Pla133</strain>
    </source>
</reference>
<dbReference type="AlphaFoldDB" id="A0A518BF58"/>
<dbReference type="KEGG" id="pbap:Pla133_06850"/>
<evidence type="ECO:0000313" key="2">
    <source>
        <dbReference type="EMBL" id="QDU65620.1"/>
    </source>
</evidence>
<organism evidence="2 3">
    <name type="scientific">Engelhardtia mirabilis</name>
    <dbReference type="NCBI Taxonomy" id="2528011"/>
    <lineage>
        <taxon>Bacteria</taxon>
        <taxon>Pseudomonadati</taxon>
        <taxon>Planctomycetota</taxon>
        <taxon>Planctomycetia</taxon>
        <taxon>Planctomycetia incertae sedis</taxon>
        <taxon>Engelhardtia</taxon>
    </lineage>
</organism>
<accession>A0A518BF58</accession>
<keyword evidence="3" id="KW-1185">Reference proteome</keyword>
<dbReference type="InterPro" id="IPR036188">
    <property type="entry name" value="FAD/NAD-bd_sf"/>
</dbReference>
<dbReference type="Gene3D" id="3.90.660.20">
    <property type="entry name" value="Protoporphyrinogen oxidase, mitochondrial, domain 2"/>
    <property type="match status" value="1"/>
</dbReference>
<dbReference type="Gene3D" id="1.10.3110.10">
    <property type="entry name" value="protoporphyrinogen ix oxidase, domain 3"/>
    <property type="match status" value="1"/>
</dbReference>
<dbReference type="GO" id="GO:0016491">
    <property type="term" value="F:oxidoreductase activity"/>
    <property type="evidence" value="ECO:0007669"/>
    <property type="project" value="InterPro"/>
</dbReference>